<feature type="compositionally biased region" description="Basic and acidic residues" evidence="1">
    <location>
        <begin position="15"/>
        <end position="24"/>
    </location>
</feature>
<sequence>MESTIIQTSNQENKGISEQKERGNQGEAPVSSTRKPQARQTTQEGRNNKKKKWKKPYYPSFRIPRIQKDTMETVFNMARALI</sequence>
<dbReference type="AlphaFoldDB" id="A0A9Q3QC66"/>
<evidence type="ECO:0000313" key="2">
    <source>
        <dbReference type="EMBL" id="MBW0592849.1"/>
    </source>
</evidence>
<dbReference type="Proteomes" id="UP000765509">
    <property type="component" value="Unassembled WGS sequence"/>
</dbReference>
<gene>
    <name evidence="2" type="ORF">O181_132564</name>
</gene>
<keyword evidence="3" id="KW-1185">Reference proteome</keyword>
<protein>
    <submittedName>
        <fullName evidence="2">Uncharacterized protein</fullName>
    </submittedName>
</protein>
<comment type="caution">
    <text evidence="2">The sequence shown here is derived from an EMBL/GenBank/DDBJ whole genome shotgun (WGS) entry which is preliminary data.</text>
</comment>
<feature type="compositionally biased region" description="Polar residues" evidence="1">
    <location>
        <begin position="1"/>
        <end position="14"/>
    </location>
</feature>
<feature type="compositionally biased region" description="Polar residues" evidence="1">
    <location>
        <begin position="30"/>
        <end position="45"/>
    </location>
</feature>
<name>A0A9Q3QC66_9BASI</name>
<feature type="region of interest" description="Disordered" evidence="1">
    <location>
        <begin position="1"/>
        <end position="59"/>
    </location>
</feature>
<dbReference type="EMBL" id="AVOT02150722">
    <property type="protein sequence ID" value="MBW0592849.1"/>
    <property type="molecule type" value="Genomic_DNA"/>
</dbReference>
<evidence type="ECO:0000313" key="3">
    <source>
        <dbReference type="Proteomes" id="UP000765509"/>
    </source>
</evidence>
<organism evidence="2 3">
    <name type="scientific">Austropuccinia psidii MF-1</name>
    <dbReference type="NCBI Taxonomy" id="1389203"/>
    <lineage>
        <taxon>Eukaryota</taxon>
        <taxon>Fungi</taxon>
        <taxon>Dikarya</taxon>
        <taxon>Basidiomycota</taxon>
        <taxon>Pucciniomycotina</taxon>
        <taxon>Pucciniomycetes</taxon>
        <taxon>Pucciniales</taxon>
        <taxon>Sphaerophragmiaceae</taxon>
        <taxon>Austropuccinia</taxon>
    </lineage>
</organism>
<proteinExistence type="predicted"/>
<accession>A0A9Q3QC66</accession>
<evidence type="ECO:0000256" key="1">
    <source>
        <dbReference type="SAM" id="MobiDB-lite"/>
    </source>
</evidence>
<reference evidence="2" key="1">
    <citation type="submission" date="2021-03" db="EMBL/GenBank/DDBJ databases">
        <title>Draft genome sequence of rust myrtle Austropuccinia psidii MF-1, a brazilian biotype.</title>
        <authorList>
            <person name="Quecine M.C."/>
            <person name="Pachon D.M.R."/>
            <person name="Bonatelli M.L."/>
            <person name="Correr F.H."/>
            <person name="Franceschini L.M."/>
            <person name="Leite T.F."/>
            <person name="Margarido G.R.A."/>
            <person name="Almeida C.A."/>
            <person name="Ferrarezi J.A."/>
            <person name="Labate C.A."/>
        </authorList>
    </citation>
    <scope>NUCLEOTIDE SEQUENCE</scope>
    <source>
        <strain evidence="2">MF-1</strain>
    </source>
</reference>